<feature type="domain" description="NAA35-like N-terminal" evidence="5">
    <location>
        <begin position="23"/>
        <end position="181"/>
    </location>
</feature>
<comment type="similarity">
    <text evidence="2">Belongs to the MAK10 family.</text>
</comment>
<evidence type="ECO:0000256" key="2">
    <source>
        <dbReference type="ARBA" id="ARBA00006289"/>
    </source>
</evidence>
<organism evidence="7">
    <name type="scientific">Pinguiococcus pyrenoidosus</name>
    <dbReference type="NCBI Taxonomy" id="172671"/>
    <lineage>
        <taxon>Eukaryota</taxon>
        <taxon>Sar</taxon>
        <taxon>Stramenopiles</taxon>
        <taxon>Ochrophyta</taxon>
        <taxon>Pinguiophyceae</taxon>
        <taxon>Pinguiochrysidales</taxon>
        <taxon>Pinguiochrysidaceae</taxon>
        <taxon>Pinguiococcus</taxon>
    </lineage>
</organism>
<feature type="compositionally biased region" description="Basic residues" evidence="4">
    <location>
        <begin position="565"/>
        <end position="577"/>
    </location>
</feature>
<dbReference type="InterPro" id="IPR007244">
    <property type="entry name" value="Naa35_N"/>
</dbReference>
<evidence type="ECO:0000259" key="6">
    <source>
        <dbReference type="Pfam" id="PF25789"/>
    </source>
</evidence>
<dbReference type="AlphaFoldDB" id="A0A7R9U9E7"/>
<evidence type="ECO:0000259" key="5">
    <source>
        <dbReference type="Pfam" id="PF04112"/>
    </source>
</evidence>
<dbReference type="Pfam" id="PF25789">
    <property type="entry name" value="TPR_NAA35"/>
    <property type="match status" value="1"/>
</dbReference>
<reference evidence="7" key="1">
    <citation type="submission" date="2021-01" db="EMBL/GenBank/DDBJ databases">
        <authorList>
            <person name="Corre E."/>
            <person name="Pelletier E."/>
            <person name="Niang G."/>
            <person name="Scheremetjew M."/>
            <person name="Finn R."/>
            <person name="Kale V."/>
            <person name="Holt S."/>
            <person name="Cochrane G."/>
            <person name="Meng A."/>
            <person name="Brown T."/>
            <person name="Cohen L."/>
        </authorList>
    </citation>
    <scope>NUCLEOTIDE SEQUENCE</scope>
    <source>
        <strain evidence="7">CCMP2078</strain>
    </source>
</reference>
<accession>A0A7R9U9E7</accession>
<dbReference type="InterPro" id="IPR057982">
    <property type="entry name" value="TPR_NAA35"/>
</dbReference>
<dbReference type="GO" id="GO:0031417">
    <property type="term" value="C:NatC complex"/>
    <property type="evidence" value="ECO:0007669"/>
    <property type="project" value="InterPro"/>
</dbReference>
<feature type="region of interest" description="Disordered" evidence="4">
    <location>
        <begin position="558"/>
        <end position="582"/>
    </location>
</feature>
<proteinExistence type="inferred from homology"/>
<evidence type="ECO:0000256" key="4">
    <source>
        <dbReference type="SAM" id="MobiDB-lite"/>
    </source>
</evidence>
<sequence length="842" mass="93667">MAESPWRDVTQLVGDGCGALPTNRILCLPDFELNEAMCALELCAPKLDTVMSEPKQFLMPSKHLERLRELGGELLPESLVHRSVLRLVTAQLAYLSGALIQESVGSFVFCHAVGLQALTEAMKDFREEDGGSVSLHTQCLATLVSLVLGISRVAHRVVEKADVFEEDDFLVSVTGVDLLEDENGAGESAPQQELGDQAEAQTDVGRALLKNPAYLADCTLRRVEAEGASDSIETYALATRALVGFFRGLQILGADQLPGQDLQFEPTKAREQFAAASDDFKSLLGHLKTHCDREAASDDVAVDFINDDDLAFDIFFHRGIFGNGGHRRVPFGRCLIGDVFDRWTQLCQLMTESCDIMLLRGFYVIRLCVRDFGRRSVNVLPRSVIVVNLIKGDESLVFGGLPLSLIVREYMRSLGVPGSFLTCEAGIELLQQCLRLVVDSITAPLYSRTVVRARLQRIYEEWTTVQGLAATADAVILESMNIQKEQRFFFNWASTETLRSQVQYLETGLEMGLYQPQELDMVYWYLDFTMRALLHKLATSRVVQTQLREIQAQREAEEAAAQASKKAKKKGKKKKEKARAPKVPPVLQEYHPMELMYTARHQVCVCLSHFLRGLRGKGLLKDASLPGFNEGARFRQRFGLFNVGSQPQALSHVRYVAACRGILPSAEQALERLRMDAEQQGDADLEKSIALLLEEPSPEVDTTETLHNIRQELKQGAKLWTALDHMLEILAPRKGPDGKPLVDGVNDLRNAFHSGFIDASELEYNSSLLYQRHCREIKELKRVCLMNSILLSRLENNGYEMPANQRLVVATGYDETASGAHIHYITTSLAAVGSSTDAEKAS</sequence>
<dbReference type="PANTHER" id="PTHR21373:SF0">
    <property type="entry name" value="N-ALPHA-ACETYLTRANSFERASE 35, NATC AUXILIARY SUBUNIT"/>
    <property type="match status" value="1"/>
</dbReference>
<dbReference type="Pfam" id="PF04112">
    <property type="entry name" value="Mak10"/>
    <property type="match status" value="1"/>
</dbReference>
<dbReference type="EMBL" id="HBEA01011110">
    <property type="protein sequence ID" value="CAD8258990.1"/>
    <property type="molecule type" value="Transcribed_RNA"/>
</dbReference>
<comment type="subcellular location">
    <subcellularLocation>
        <location evidence="1">Cytoplasm</location>
    </subcellularLocation>
</comment>
<keyword evidence="3" id="KW-0963">Cytoplasm</keyword>
<name>A0A7R9U9E7_9STRA</name>
<dbReference type="PANTHER" id="PTHR21373">
    <property type="entry name" value="GLUCOSE REPRESSIBLE PROTEIN MAK10"/>
    <property type="match status" value="1"/>
</dbReference>
<protein>
    <submittedName>
        <fullName evidence="7">Uncharacterized protein</fullName>
    </submittedName>
</protein>
<evidence type="ECO:0000256" key="1">
    <source>
        <dbReference type="ARBA" id="ARBA00004496"/>
    </source>
</evidence>
<feature type="domain" description="NAA35-like TPR repeats" evidence="6">
    <location>
        <begin position="353"/>
        <end position="796"/>
    </location>
</feature>
<dbReference type="InterPro" id="IPR057983">
    <property type="entry name" value="NAA35-like_N"/>
</dbReference>
<gene>
    <name evidence="7" type="ORF">PPYR1160_LOCUS8491</name>
</gene>
<evidence type="ECO:0000256" key="3">
    <source>
        <dbReference type="ARBA" id="ARBA00022490"/>
    </source>
</evidence>
<evidence type="ECO:0000313" key="7">
    <source>
        <dbReference type="EMBL" id="CAD8258990.1"/>
    </source>
</evidence>